<accession>A0ACB5UFL5</accession>
<organism evidence="1 2">
    <name type="scientific">Vallitalea maricola</name>
    <dbReference type="NCBI Taxonomy" id="3074433"/>
    <lineage>
        <taxon>Bacteria</taxon>
        <taxon>Bacillati</taxon>
        <taxon>Bacillota</taxon>
        <taxon>Clostridia</taxon>
        <taxon>Lachnospirales</taxon>
        <taxon>Vallitaleaceae</taxon>
        <taxon>Vallitalea</taxon>
    </lineage>
</organism>
<reference evidence="1" key="1">
    <citation type="submission" date="2023-09" db="EMBL/GenBank/DDBJ databases">
        <title>Vallitalea sediminicola and Vallitalea maricola sp. nov., anaerobic bacteria isolated from marine sediment.</title>
        <authorList>
            <person name="Hirano S."/>
            <person name="Maeda A."/>
            <person name="Terahara T."/>
            <person name="Mori K."/>
            <person name="Hamada M."/>
            <person name="Matsumoto R."/>
            <person name="Kobayashi T."/>
        </authorList>
    </citation>
    <scope>NUCLEOTIDE SEQUENCE</scope>
    <source>
        <strain evidence="1">AN17-2</strain>
    </source>
</reference>
<evidence type="ECO:0000313" key="2">
    <source>
        <dbReference type="Proteomes" id="UP001374599"/>
    </source>
</evidence>
<name>A0ACB5UFL5_9FIRM</name>
<keyword evidence="2" id="KW-1185">Reference proteome</keyword>
<gene>
    <name evidence="1" type="ORF">AN2V17_06190</name>
</gene>
<dbReference type="EMBL" id="BTPU01000009">
    <property type="protein sequence ID" value="GMQ61390.1"/>
    <property type="molecule type" value="Genomic_DNA"/>
</dbReference>
<sequence>MNTIARGRELFTQEQRSSFMEIPEDECSIGSYYTLSNYDIKIINKRRRPENKIGFAIQLAVLRYPGWPYTHIDNIPSAVIEYISK</sequence>
<evidence type="ECO:0000313" key="1">
    <source>
        <dbReference type="EMBL" id="GMQ61390.1"/>
    </source>
</evidence>
<comment type="caution">
    <text evidence="1">The sequence shown here is derived from an EMBL/GenBank/DDBJ whole genome shotgun (WGS) entry which is preliminary data.</text>
</comment>
<dbReference type="Proteomes" id="UP001374599">
    <property type="component" value="Unassembled WGS sequence"/>
</dbReference>
<protein>
    <submittedName>
        <fullName evidence="1">Uncharacterized protein</fullName>
    </submittedName>
</protein>
<proteinExistence type="predicted"/>